<dbReference type="EMBL" id="UYRU01044217">
    <property type="protein sequence ID" value="VDK85812.1"/>
    <property type="molecule type" value="Genomic_DNA"/>
</dbReference>
<organism evidence="2 3">
    <name type="scientific">Dibothriocephalus latus</name>
    <name type="common">Fish tapeworm</name>
    <name type="synonym">Diphyllobothrium latum</name>
    <dbReference type="NCBI Taxonomy" id="60516"/>
    <lineage>
        <taxon>Eukaryota</taxon>
        <taxon>Metazoa</taxon>
        <taxon>Spiralia</taxon>
        <taxon>Lophotrochozoa</taxon>
        <taxon>Platyhelminthes</taxon>
        <taxon>Cestoda</taxon>
        <taxon>Eucestoda</taxon>
        <taxon>Diphyllobothriidea</taxon>
        <taxon>Diphyllobothriidae</taxon>
        <taxon>Dibothriocephalus</taxon>
    </lineage>
</organism>
<dbReference type="OrthoDB" id="6268642at2759"/>
<reference evidence="2 3" key="1">
    <citation type="submission" date="2018-11" db="EMBL/GenBank/DDBJ databases">
        <authorList>
            <consortium name="Pathogen Informatics"/>
        </authorList>
    </citation>
    <scope>NUCLEOTIDE SEQUENCE [LARGE SCALE GENOMIC DNA]</scope>
</reference>
<gene>
    <name evidence="2" type="ORF">DILT_LOCUS3761</name>
</gene>
<feature type="region of interest" description="Disordered" evidence="1">
    <location>
        <begin position="23"/>
        <end position="68"/>
    </location>
</feature>
<feature type="region of interest" description="Disordered" evidence="1">
    <location>
        <begin position="125"/>
        <end position="153"/>
    </location>
</feature>
<evidence type="ECO:0000313" key="3">
    <source>
        <dbReference type="Proteomes" id="UP000281553"/>
    </source>
</evidence>
<dbReference type="AlphaFoldDB" id="A0A3P6TCD1"/>
<feature type="compositionally biased region" description="Polar residues" evidence="1">
    <location>
        <begin position="125"/>
        <end position="136"/>
    </location>
</feature>
<protein>
    <submittedName>
        <fullName evidence="2">Uncharacterized protein</fullName>
    </submittedName>
</protein>
<accession>A0A3P6TCD1</accession>
<name>A0A3P6TCD1_DIBLA</name>
<evidence type="ECO:0000256" key="1">
    <source>
        <dbReference type="SAM" id="MobiDB-lite"/>
    </source>
</evidence>
<keyword evidence="3" id="KW-1185">Reference proteome</keyword>
<dbReference type="Proteomes" id="UP000281553">
    <property type="component" value="Unassembled WGS sequence"/>
</dbReference>
<evidence type="ECO:0000313" key="2">
    <source>
        <dbReference type="EMBL" id="VDK85812.1"/>
    </source>
</evidence>
<proteinExistence type="predicted"/>
<feature type="compositionally biased region" description="Basic and acidic residues" evidence="1">
    <location>
        <begin position="24"/>
        <end position="41"/>
    </location>
</feature>
<sequence>MRSALKSDSEEKTVKLPVTEIVDQDERFRYGPEGDIGRDQVAKPSPTATPIRKQQATSPPPPSQSGVVAKTGQLLSSVGSTLWSGATGAVSLGFGVLRTGVNAGSSAITGVASGVAGLVHLRSSATGSESNATANENDSEKSPSEPPAEFSATAKVKSYLPKSLLRGSQKDKAD</sequence>